<dbReference type="Proteomes" id="UP001642540">
    <property type="component" value="Unassembled WGS sequence"/>
</dbReference>
<evidence type="ECO:0000256" key="1">
    <source>
        <dbReference type="SAM" id="MobiDB-lite"/>
    </source>
</evidence>
<comment type="caution">
    <text evidence="2">The sequence shown here is derived from an EMBL/GenBank/DDBJ whole genome shotgun (WGS) entry which is preliminary data.</text>
</comment>
<organism evidence="2 3">
    <name type="scientific">Orchesella dallaii</name>
    <dbReference type="NCBI Taxonomy" id="48710"/>
    <lineage>
        <taxon>Eukaryota</taxon>
        <taxon>Metazoa</taxon>
        <taxon>Ecdysozoa</taxon>
        <taxon>Arthropoda</taxon>
        <taxon>Hexapoda</taxon>
        <taxon>Collembola</taxon>
        <taxon>Entomobryomorpha</taxon>
        <taxon>Entomobryoidea</taxon>
        <taxon>Orchesellidae</taxon>
        <taxon>Orchesellinae</taxon>
        <taxon>Orchesella</taxon>
    </lineage>
</organism>
<dbReference type="EMBL" id="CAXLJM020000038">
    <property type="protein sequence ID" value="CAL8107301.1"/>
    <property type="molecule type" value="Genomic_DNA"/>
</dbReference>
<evidence type="ECO:0000313" key="2">
    <source>
        <dbReference type="EMBL" id="CAL8107301.1"/>
    </source>
</evidence>
<keyword evidence="3" id="KW-1185">Reference proteome</keyword>
<name>A0ABP1QPX2_9HEXA</name>
<protein>
    <submittedName>
        <fullName evidence="2">Uncharacterized protein</fullName>
    </submittedName>
</protein>
<feature type="region of interest" description="Disordered" evidence="1">
    <location>
        <begin position="308"/>
        <end position="330"/>
    </location>
</feature>
<evidence type="ECO:0000313" key="3">
    <source>
        <dbReference type="Proteomes" id="UP001642540"/>
    </source>
</evidence>
<sequence length="391" mass="42732">MSHLWTGSYPRNTSNGDYGRFLFTSNQNSNNNNQGNFTVYPSADGNRMVHHAHYPNCSNHQNIQPKMTGGNGSNGMPDYTIEYGEDAVRAALGGNMPDFQAQFMQQMNGGNEKDANGVMMNPQNIQMMNNGKSRVAMIPVVFDDQGDENQQNTDESSGSAVGSGSVNRELQSNVNIPQPQNSAGVTGTEASEAQSFNVKPPKKESIINAYDSVRKVRSTGQVKYGRHIRPSYWNPQIPNPCRKKMGGGDFLPELPKCSDEPQGAVTMPTAPEMNIGDVNGNGVEMRGKSNNNCYTTPSMNITQQYGMQQGVQPPPQRARSMPMKKHTRPTNSLCGKCSKCKNLSSNQGEPSLLTFPAYSPGTRRPAARRTLTSSDLGQSAKNFRAIRFSSN</sequence>
<feature type="region of interest" description="Disordered" evidence="1">
    <location>
        <begin position="145"/>
        <end position="200"/>
    </location>
</feature>
<feature type="compositionally biased region" description="Polar residues" evidence="1">
    <location>
        <begin position="370"/>
        <end position="381"/>
    </location>
</feature>
<reference evidence="2 3" key="1">
    <citation type="submission" date="2024-08" db="EMBL/GenBank/DDBJ databases">
        <authorList>
            <person name="Cucini C."/>
            <person name="Frati F."/>
        </authorList>
    </citation>
    <scope>NUCLEOTIDE SEQUENCE [LARGE SCALE GENOMIC DNA]</scope>
</reference>
<proteinExistence type="predicted"/>
<feature type="compositionally biased region" description="Polar residues" evidence="1">
    <location>
        <begin position="168"/>
        <end position="197"/>
    </location>
</feature>
<gene>
    <name evidence="2" type="ORF">ODALV1_LOCUS12632</name>
</gene>
<accession>A0ABP1QPX2</accession>
<feature type="compositionally biased region" description="Low complexity" evidence="1">
    <location>
        <begin position="156"/>
        <end position="166"/>
    </location>
</feature>
<feature type="region of interest" description="Disordered" evidence="1">
    <location>
        <begin position="351"/>
        <end position="391"/>
    </location>
</feature>